<evidence type="ECO:0000313" key="4">
    <source>
        <dbReference type="Proteomes" id="UP001221757"/>
    </source>
</evidence>
<evidence type="ECO:0000256" key="1">
    <source>
        <dbReference type="SAM" id="MobiDB-lite"/>
    </source>
</evidence>
<dbReference type="PANTHER" id="PTHR35596:SF1">
    <property type="entry name" value="MICROBIAL-TYPE PARG CATALYTIC DOMAIN-CONTAINING PROTEIN"/>
    <property type="match status" value="1"/>
</dbReference>
<dbReference type="InterPro" id="IPR043472">
    <property type="entry name" value="Macro_dom-like"/>
</dbReference>
<dbReference type="Proteomes" id="UP001221757">
    <property type="component" value="Unassembled WGS sequence"/>
</dbReference>
<protein>
    <recommendedName>
        <fullName evidence="2">Microbial-type PARG catalytic domain-containing protein</fullName>
    </recommendedName>
</protein>
<comment type="caution">
    <text evidence="3">The sequence shown here is derived from an EMBL/GenBank/DDBJ whole genome shotgun (WGS) entry which is preliminary data.</text>
</comment>
<feature type="region of interest" description="Disordered" evidence="1">
    <location>
        <begin position="1"/>
        <end position="28"/>
    </location>
</feature>
<dbReference type="AlphaFoldDB" id="A0AAD7G2E3"/>
<feature type="compositionally biased region" description="Low complexity" evidence="1">
    <location>
        <begin position="11"/>
        <end position="28"/>
    </location>
</feature>
<proteinExistence type="predicted"/>
<feature type="domain" description="Microbial-type PARG catalytic" evidence="2">
    <location>
        <begin position="47"/>
        <end position="105"/>
    </location>
</feature>
<dbReference type="PANTHER" id="PTHR35596">
    <property type="entry name" value="DUF2263 DOMAIN-CONTAINING PROTEIN"/>
    <property type="match status" value="1"/>
</dbReference>
<dbReference type="InterPro" id="IPR019261">
    <property type="entry name" value="PARG_cat_microbial"/>
</dbReference>
<evidence type="ECO:0000313" key="3">
    <source>
        <dbReference type="EMBL" id="KAJ7660584.1"/>
    </source>
</evidence>
<name>A0AAD7G2E3_MYCRO</name>
<reference evidence="3" key="1">
    <citation type="submission" date="2023-03" db="EMBL/GenBank/DDBJ databases">
        <title>Massive genome expansion in bonnet fungi (Mycena s.s.) driven by repeated elements and novel gene families across ecological guilds.</title>
        <authorList>
            <consortium name="Lawrence Berkeley National Laboratory"/>
            <person name="Harder C.B."/>
            <person name="Miyauchi S."/>
            <person name="Viragh M."/>
            <person name="Kuo A."/>
            <person name="Thoen E."/>
            <person name="Andreopoulos B."/>
            <person name="Lu D."/>
            <person name="Skrede I."/>
            <person name="Drula E."/>
            <person name="Henrissat B."/>
            <person name="Morin E."/>
            <person name="Kohler A."/>
            <person name="Barry K."/>
            <person name="LaButti K."/>
            <person name="Morin E."/>
            <person name="Salamov A."/>
            <person name="Lipzen A."/>
            <person name="Mereny Z."/>
            <person name="Hegedus B."/>
            <person name="Baldrian P."/>
            <person name="Stursova M."/>
            <person name="Weitz H."/>
            <person name="Taylor A."/>
            <person name="Grigoriev I.V."/>
            <person name="Nagy L.G."/>
            <person name="Martin F."/>
            <person name="Kauserud H."/>
        </authorList>
    </citation>
    <scope>NUCLEOTIDE SEQUENCE</scope>
    <source>
        <strain evidence="3">CBHHK067</strain>
    </source>
</reference>
<organism evidence="3 4">
    <name type="scientific">Mycena rosella</name>
    <name type="common">Pink bonnet</name>
    <name type="synonym">Agaricus rosellus</name>
    <dbReference type="NCBI Taxonomy" id="1033263"/>
    <lineage>
        <taxon>Eukaryota</taxon>
        <taxon>Fungi</taxon>
        <taxon>Dikarya</taxon>
        <taxon>Basidiomycota</taxon>
        <taxon>Agaricomycotina</taxon>
        <taxon>Agaricomycetes</taxon>
        <taxon>Agaricomycetidae</taxon>
        <taxon>Agaricales</taxon>
        <taxon>Marasmiineae</taxon>
        <taxon>Mycenaceae</taxon>
        <taxon>Mycena</taxon>
    </lineage>
</organism>
<dbReference type="Pfam" id="PF10021">
    <property type="entry name" value="PARG_cat_microb"/>
    <property type="match status" value="1"/>
</dbReference>
<feature type="compositionally biased region" description="Polar residues" evidence="1">
    <location>
        <begin position="1"/>
        <end position="10"/>
    </location>
</feature>
<sequence length="112" mass="11861">MRSLHALNTLSHSTPSSHSSPAASSSPAVLQASARAHVGVRTSKLLPTLEAMFPLCTDVHGTVALLSMVSELHPSGGFLTGASTQEESLCLRTTLYASLHDSFYRLPECRAV</sequence>
<accession>A0AAD7G2E3</accession>
<keyword evidence="4" id="KW-1185">Reference proteome</keyword>
<dbReference type="Gene3D" id="3.40.220.10">
    <property type="entry name" value="Leucine Aminopeptidase, subunit E, domain 1"/>
    <property type="match status" value="1"/>
</dbReference>
<dbReference type="EMBL" id="JARKIE010000258">
    <property type="protein sequence ID" value="KAJ7660584.1"/>
    <property type="molecule type" value="Genomic_DNA"/>
</dbReference>
<evidence type="ECO:0000259" key="2">
    <source>
        <dbReference type="Pfam" id="PF10021"/>
    </source>
</evidence>
<gene>
    <name evidence="3" type="ORF">B0H17DRAFT_1212523</name>
</gene>